<reference evidence="1 2" key="1">
    <citation type="submission" date="2020-08" db="EMBL/GenBank/DDBJ databases">
        <title>Genomic Encyclopedia of Type Strains, Phase IV (KMG-IV): sequencing the most valuable type-strain genomes for metagenomic binning, comparative biology and taxonomic classification.</title>
        <authorList>
            <person name="Goeker M."/>
        </authorList>
    </citation>
    <scope>NUCLEOTIDE SEQUENCE [LARGE SCALE GENOMIC DNA]</scope>
    <source>
        <strain evidence="1 2">DSM 28570</strain>
    </source>
</reference>
<dbReference type="AlphaFoldDB" id="A0A840UQW5"/>
<accession>A0A840UQW5</accession>
<protein>
    <submittedName>
        <fullName evidence="1">Uncharacterized protein YeaO (DUF488 family)</fullName>
    </submittedName>
</protein>
<comment type="caution">
    <text evidence="1">The sequence shown here is derived from an EMBL/GenBank/DDBJ whole genome shotgun (WGS) entry which is preliminary data.</text>
</comment>
<proteinExistence type="predicted"/>
<dbReference type="RefSeq" id="WP_183350667.1">
    <property type="nucleotide sequence ID" value="NZ_JACHEO010000009.1"/>
</dbReference>
<dbReference type="InterPro" id="IPR052552">
    <property type="entry name" value="YeaO-like"/>
</dbReference>
<dbReference type="Proteomes" id="UP000539642">
    <property type="component" value="Unassembled WGS sequence"/>
</dbReference>
<dbReference type="EMBL" id="JACHEO010000009">
    <property type="protein sequence ID" value="MBB5348182.1"/>
    <property type="molecule type" value="Genomic_DNA"/>
</dbReference>
<evidence type="ECO:0000313" key="2">
    <source>
        <dbReference type="Proteomes" id="UP000539642"/>
    </source>
</evidence>
<keyword evidence="2" id="KW-1185">Reference proteome</keyword>
<organism evidence="1 2">
    <name type="scientific">Desulfoprunum benzoelyticum</name>
    <dbReference type="NCBI Taxonomy" id="1506996"/>
    <lineage>
        <taxon>Bacteria</taxon>
        <taxon>Pseudomonadati</taxon>
        <taxon>Thermodesulfobacteriota</taxon>
        <taxon>Desulfobulbia</taxon>
        <taxon>Desulfobulbales</taxon>
        <taxon>Desulfobulbaceae</taxon>
        <taxon>Desulfoprunum</taxon>
    </lineage>
</organism>
<dbReference type="Pfam" id="PF22752">
    <property type="entry name" value="DUF488-N3i"/>
    <property type="match status" value="1"/>
</dbReference>
<evidence type="ECO:0000313" key="1">
    <source>
        <dbReference type="EMBL" id="MBB5348182.1"/>
    </source>
</evidence>
<name>A0A840UQW5_9BACT</name>
<gene>
    <name evidence="1" type="ORF">HNQ81_001913</name>
</gene>
<sequence>MVLFVETAAGPEVKKRYFAELDGDREAVNEVLRYMENDKVTLLTAAKAVEYNHAVALLEYIRMVWP</sequence>